<dbReference type="GO" id="GO:0000981">
    <property type="term" value="F:DNA-binding transcription factor activity, RNA polymerase II-specific"/>
    <property type="evidence" value="ECO:0007669"/>
    <property type="project" value="TreeGrafter"/>
</dbReference>
<dbReference type="PRINTS" id="PR00043">
    <property type="entry name" value="LEUZIPPRJUN"/>
</dbReference>
<name>A0A2G5V126_9PELO</name>
<comment type="caution">
    <text evidence="8">The sequence shown here is derived from an EMBL/GenBank/DDBJ whole genome shotgun (WGS) entry which is preliminary data.</text>
</comment>
<evidence type="ECO:0000256" key="4">
    <source>
        <dbReference type="ARBA" id="ARBA00023163"/>
    </source>
</evidence>
<feature type="signal peptide" evidence="6">
    <location>
        <begin position="1"/>
        <end position="16"/>
    </location>
</feature>
<reference evidence="9" key="1">
    <citation type="submission" date="2017-10" db="EMBL/GenBank/DDBJ databases">
        <title>Rapid genome shrinkage in a self-fertile nematode reveals novel sperm competition proteins.</title>
        <authorList>
            <person name="Yin D."/>
            <person name="Schwarz E.M."/>
            <person name="Thomas C.G."/>
            <person name="Felde R.L."/>
            <person name="Korf I.F."/>
            <person name="Cutter A.D."/>
            <person name="Schartner C.M."/>
            <person name="Ralston E.J."/>
            <person name="Meyer B.J."/>
            <person name="Haag E.S."/>
        </authorList>
    </citation>
    <scope>NUCLEOTIDE SEQUENCE [LARGE SCALE GENOMIC DNA]</scope>
    <source>
        <strain evidence="9">JU1422</strain>
    </source>
</reference>
<keyword evidence="9" id="KW-1185">Reference proteome</keyword>
<dbReference type="OrthoDB" id="2187714at2759"/>
<dbReference type="CDD" id="cd14696">
    <property type="entry name" value="bZIP_Jun"/>
    <property type="match status" value="1"/>
</dbReference>
<evidence type="ECO:0000256" key="6">
    <source>
        <dbReference type="SAM" id="SignalP"/>
    </source>
</evidence>
<evidence type="ECO:0000313" key="8">
    <source>
        <dbReference type="EMBL" id="PIC45485.1"/>
    </source>
</evidence>
<dbReference type="EMBL" id="PDUG01000002">
    <property type="protein sequence ID" value="PIC45485.1"/>
    <property type="molecule type" value="Genomic_DNA"/>
</dbReference>
<dbReference type="SMART" id="SM00338">
    <property type="entry name" value="BRLZ"/>
    <property type="match status" value="1"/>
</dbReference>
<dbReference type="GO" id="GO:0051726">
    <property type="term" value="P:regulation of cell cycle"/>
    <property type="evidence" value="ECO:0007669"/>
    <property type="project" value="TreeGrafter"/>
</dbReference>
<dbReference type="InterPro" id="IPR050946">
    <property type="entry name" value="AP-1_TF_bZIP"/>
</dbReference>
<evidence type="ECO:0000256" key="3">
    <source>
        <dbReference type="ARBA" id="ARBA00023125"/>
    </source>
</evidence>
<dbReference type="InterPro" id="IPR002112">
    <property type="entry name" value="Leuzip_Jun"/>
</dbReference>
<accession>A0A2G5V126</accession>
<evidence type="ECO:0000256" key="2">
    <source>
        <dbReference type="ARBA" id="ARBA00023015"/>
    </source>
</evidence>
<evidence type="ECO:0000256" key="5">
    <source>
        <dbReference type="SAM" id="Coils"/>
    </source>
</evidence>
<evidence type="ECO:0000259" key="7">
    <source>
        <dbReference type="PROSITE" id="PS50217"/>
    </source>
</evidence>
<dbReference type="SUPFAM" id="SSF57959">
    <property type="entry name" value="Leucine zipper domain"/>
    <property type="match status" value="1"/>
</dbReference>
<dbReference type="GO" id="GO:0000978">
    <property type="term" value="F:RNA polymerase II cis-regulatory region sequence-specific DNA binding"/>
    <property type="evidence" value="ECO:0007669"/>
    <property type="project" value="TreeGrafter"/>
</dbReference>
<dbReference type="InterPro" id="IPR046347">
    <property type="entry name" value="bZIP_sf"/>
</dbReference>
<dbReference type="PANTHER" id="PTHR11462">
    <property type="entry name" value="JUN TRANSCRIPTION FACTOR-RELATED"/>
    <property type="match status" value="1"/>
</dbReference>
<dbReference type="PANTHER" id="PTHR11462:SF35">
    <property type="entry name" value="TRANSCRIPTION FACTOR JRA"/>
    <property type="match status" value="1"/>
</dbReference>
<dbReference type="AlphaFoldDB" id="A0A2G5V126"/>
<keyword evidence="4" id="KW-0804">Transcription</keyword>
<keyword evidence="2" id="KW-0805">Transcription regulation</keyword>
<dbReference type="GO" id="GO:0042127">
    <property type="term" value="P:regulation of cell population proliferation"/>
    <property type="evidence" value="ECO:0007669"/>
    <property type="project" value="TreeGrafter"/>
</dbReference>
<dbReference type="GO" id="GO:0005667">
    <property type="term" value="C:transcription regulator complex"/>
    <property type="evidence" value="ECO:0007669"/>
    <property type="project" value="TreeGrafter"/>
</dbReference>
<dbReference type="PROSITE" id="PS50217">
    <property type="entry name" value="BZIP"/>
    <property type="match status" value="1"/>
</dbReference>
<organism evidence="8 9">
    <name type="scientific">Caenorhabditis nigoni</name>
    <dbReference type="NCBI Taxonomy" id="1611254"/>
    <lineage>
        <taxon>Eukaryota</taxon>
        <taxon>Metazoa</taxon>
        <taxon>Ecdysozoa</taxon>
        <taxon>Nematoda</taxon>
        <taxon>Chromadorea</taxon>
        <taxon>Rhabditida</taxon>
        <taxon>Rhabditina</taxon>
        <taxon>Rhabditomorpha</taxon>
        <taxon>Rhabditoidea</taxon>
        <taxon>Rhabditidae</taxon>
        <taxon>Peloderinae</taxon>
        <taxon>Caenorhabditis</taxon>
    </lineage>
</organism>
<feature type="coiled-coil region" evidence="5">
    <location>
        <begin position="131"/>
        <end position="197"/>
    </location>
</feature>
<dbReference type="STRING" id="1611254.A0A2G5V126"/>
<comment type="similarity">
    <text evidence="1">Belongs to the bZIP family. Jun subfamily.</text>
</comment>
<protein>
    <recommendedName>
        <fullName evidence="7">BZIP domain-containing protein</fullName>
    </recommendedName>
</protein>
<sequence>MLVLLITNSFFFTIHSFNMMSYQPWMSSLMNSGTPSPFSSPFSMGDSYPNKLPMMMFSSSNTKFNFCNSSDSSPSTNSTVSTPKTSPLVPDPKIPFFDFDMYVSLLFRFSSHPVKAINDLWTRMSMDDQEKKKLERKRARNRQAASKCRQKKMDRIKELEDQVLHEKHRGQRLDAELVELNRALANFRQMVERHSNTGCPNNSIRA</sequence>
<dbReference type="Gene3D" id="1.20.5.170">
    <property type="match status" value="1"/>
</dbReference>
<evidence type="ECO:0000313" key="9">
    <source>
        <dbReference type="Proteomes" id="UP000230233"/>
    </source>
</evidence>
<proteinExistence type="inferred from homology"/>
<evidence type="ECO:0000256" key="1">
    <source>
        <dbReference type="ARBA" id="ARBA00006882"/>
    </source>
</evidence>
<feature type="domain" description="BZIP" evidence="7">
    <location>
        <begin position="131"/>
        <end position="194"/>
    </location>
</feature>
<keyword evidence="3" id="KW-0238">DNA-binding</keyword>
<dbReference type="InterPro" id="IPR004827">
    <property type="entry name" value="bZIP"/>
</dbReference>
<feature type="chain" id="PRO_5013747725" description="BZIP domain-containing protein" evidence="6">
    <location>
        <begin position="17"/>
        <end position="206"/>
    </location>
</feature>
<keyword evidence="5" id="KW-0175">Coiled coil</keyword>
<dbReference type="Proteomes" id="UP000230233">
    <property type="component" value="Chromosome II"/>
</dbReference>
<gene>
    <name evidence="8" type="primary">Cnig_chr_II.g5487</name>
    <name evidence="8" type="ORF">B9Z55_005487</name>
</gene>
<keyword evidence="6" id="KW-0732">Signal</keyword>
<dbReference type="Pfam" id="PF00170">
    <property type="entry name" value="bZIP_1"/>
    <property type="match status" value="1"/>
</dbReference>
<dbReference type="PROSITE" id="PS00036">
    <property type="entry name" value="BZIP_BASIC"/>
    <property type="match status" value="1"/>
</dbReference>